<proteinExistence type="predicted"/>
<dbReference type="Proteomes" id="UP001153387">
    <property type="component" value="Unassembled WGS sequence"/>
</dbReference>
<evidence type="ECO:0000313" key="2">
    <source>
        <dbReference type="Proteomes" id="UP001153387"/>
    </source>
</evidence>
<sequence>MDLVSWALTTIGSLAKEGLRLATILFIIGNLLRIKLVQDYLLRHMPRRFRKLLSNGGTNSLLQQILTEQRELRARVEVLVWDAGLRNGCEIGRQSTLLPLAGAPAPTTAYTTLQAEISPSKRSEMKMSQGILAGKKEIPRVRYYSPD</sequence>
<dbReference type="AlphaFoldDB" id="A0A9X4KLQ8"/>
<reference evidence="1 2" key="1">
    <citation type="submission" date="2022-10" db="EMBL/GenBank/DDBJ databases">
        <title>Comparative genomic analysis of Cohnella hashimotonis sp. nov., isolated from the International Space Station.</title>
        <authorList>
            <person name="Simpson A."/>
            <person name="Venkateswaran K."/>
        </authorList>
    </citation>
    <scope>NUCLEOTIDE SEQUENCE [LARGE SCALE GENOMIC DNA]</scope>
    <source>
        <strain evidence="1 2">DSM 18997</strain>
    </source>
</reference>
<comment type="caution">
    <text evidence="1">The sequence shown here is derived from an EMBL/GenBank/DDBJ whole genome shotgun (WGS) entry which is preliminary data.</text>
</comment>
<dbReference type="RefSeq" id="WP_277565749.1">
    <property type="nucleotide sequence ID" value="NZ_JAPDHZ010000003.1"/>
</dbReference>
<protein>
    <submittedName>
        <fullName evidence="1">Uncharacterized protein</fullName>
    </submittedName>
</protein>
<evidence type="ECO:0000313" key="1">
    <source>
        <dbReference type="EMBL" id="MDG0791910.1"/>
    </source>
</evidence>
<dbReference type="EMBL" id="JAPDHZ010000003">
    <property type="protein sequence ID" value="MDG0791910.1"/>
    <property type="molecule type" value="Genomic_DNA"/>
</dbReference>
<gene>
    <name evidence="1" type="ORF">OMP38_14415</name>
</gene>
<accession>A0A9X4KLQ8</accession>
<name>A0A9X4KLQ8_9BACL</name>
<keyword evidence="2" id="KW-1185">Reference proteome</keyword>
<organism evidence="1 2">
    <name type="scientific">Cohnella ginsengisoli</name>
    <dbReference type="NCBI Taxonomy" id="425004"/>
    <lineage>
        <taxon>Bacteria</taxon>
        <taxon>Bacillati</taxon>
        <taxon>Bacillota</taxon>
        <taxon>Bacilli</taxon>
        <taxon>Bacillales</taxon>
        <taxon>Paenibacillaceae</taxon>
        <taxon>Cohnella</taxon>
    </lineage>
</organism>